<evidence type="ECO:0000313" key="4">
    <source>
        <dbReference type="EMBL" id="NUW32401.1"/>
    </source>
</evidence>
<sequence>MSDRDGPVEAPRHDGLAEVSAREVPVRGGPVEVSARDASFRALYRELRIADQQAFYHARADEYAAAHRQALMVRNLLLFLSALAGVAGQFAAGTGRAACGVAAAVLAALAGAVTGFEALIGFAQLEKLYGDAALNLDAAAIDWDAAGPDADVTAEMDRIEQIFRTENGQWGQLLVQREESAAAPEEPAVAPHLADPEK</sequence>
<evidence type="ECO:0000259" key="3">
    <source>
        <dbReference type="Pfam" id="PF18181"/>
    </source>
</evidence>
<dbReference type="Pfam" id="PF18181">
    <property type="entry name" value="SLATT_1"/>
    <property type="match status" value="1"/>
</dbReference>
<evidence type="ECO:0000256" key="1">
    <source>
        <dbReference type="SAM" id="MobiDB-lite"/>
    </source>
</evidence>
<keyword evidence="2" id="KW-1133">Transmembrane helix</keyword>
<evidence type="ECO:0000256" key="2">
    <source>
        <dbReference type="SAM" id="Phobius"/>
    </source>
</evidence>
<evidence type="ECO:0000313" key="5">
    <source>
        <dbReference type="Proteomes" id="UP000586042"/>
    </source>
</evidence>
<keyword evidence="5" id="KW-1185">Reference proteome</keyword>
<proteinExistence type="predicted"/>
<feature type="transmembrane region" description="Helical" evidence="2">
    <location>
        <begin position="101"/>
        <end position="120"/>
    </location>
</feature>
<feature type="transmembrane region" description="Helical" evidence="2">
    <location>
        <begin position="76"/>
        <end position="95"/>
    </location>
</feature>
<protein>
    <submittedName>
        <fullName evidence="4">SLATT domain-containing protein</fullName>
    </submittedName>
</protein>
<accession>A0A7Y6M3D8</accession>
<gene>
    <name evidence="4" type="ORF">HTZ77_13310</name>
</gene>
<dbReference type="AlphaFoldDB" id="A0A7Y6M3D8"/>
<dbReference type="EMBL" id="JABWGN010000005">
    <property type="protein sequence ID" value="NUW32401.1"/>
    <property type="molecule type" value="Genomic_DNA"/>
</dbReference>
<feature type="domain" description="SMODS and SLOG-associating 2TM effector" evidence="3">
    <location>
        <begin position="44"/>
        <end position="170"/>
    </location>
</feature>
<keyword evidence="2" id="KW-0812">Transmembrane</keyword>
<feature type="compositionally biased region" description="Low complexity" evidence="1">
    <location>
        <begin position="181"/>
        <end position="191"/>
    </location>
</feature>
<reference evidence="4 5" key="1">
    <citation type="submission" date="2020-06" db="EMBL/GenBank/DDBJ databases">
        <title>Nonomuraea sp. SMC257, a novel actinomycete isolated from soil.</title>
        <authorList>
            <person name="Chanama M."/>
        </authorList>
    </citation>
    <scope>NUCLEOTIDE SEQUENCE [LARGE SCALE GENOMIC DNA]</scope>
    <source>
        <strain evidence="4 5">SMC257</strain>
    </source>
</reference>
<dbReference type="InterPro" id="IPR040884">
    <property type="entry name" value="SLATT_1"/>
</dbReference>
<dbReference type="RefSeq" id="WP_175589861.1">
    <property type="nucleotide sequence ID" value="NZ_JABWGN010000005.1"/>
</dbReference>
<dbReference type="Proteomes" id="UP000586042">
    <property type="component" value="Unassembled WGS sequence"/>
</dbReference>
<organism evidence="4 5">
    <name type="scientific">Nonomuraea montanisoli</name>
    <dbReference type="NCBI Taxonomy" id="2741721"/>
    <lineage>
        <taxon>Bacteria</taxon>
        <taxon>Bacillati</taxon>
        <taxon>Actinomycetota</taxon>
        <taxon>Actinomycetes</taxon>
        <taxon>Streptosporangiales</taxon>
        <taxon>Streptosporangiaceae</taxon>
        <taxon>Nonomuraea</taxon>
    </lineage>
</organism>
<comment type="caution">
    <text evidence="4">The sequence shown here is derived from an EMBL/GenBank/DDBJ whole genome shotgun (WGS) entry which is preliminary data.</text>
</comment>
<name>A0A7Y6M3D8_9ACTN</name>
<dbReference type="NCBIfam" id="NF033634">
    <property type="entry name" value="SLATT_1"/>
    <property type="match status" value="1"/>
</dbReference>
<feature type="region of interest" description="Disordered" evidence="1">
    <location>
        <begin position="1"/>
        <end position="23"/>
    </location>
</feature>
<keyword evidence="2" id="KW-0472">Membrane</keyword>
<feature type="region of interest" description="Disordered" evidence="1">
    <location>
        <begin position="179"/>
        <end position="198"/>
    </location>
</feature>